<evidence type="ECO:0000313" key="2">
    <source>
        <dbReference type="Proteomes" id="UP000251647"/>
    </source>
</evidence>
<evidence type="ECO:0000313" key="1">
    <source>
        <dbReference type="EMBL" id="SPY45876.1"/>
    </source>
</evidence>
<name>A0A2T3Q9Y2_PHODM</name>
<sequence>MRKPTKKIKKNTFEERFSLIVEDYHKAKEVLSTLPVGTVEHEKQQRKCDTLFAKAERCVNAES</sequence>
<gene>
    <name evidence="1" type="ORF">NCTC11647_04265</name>
</gene>
<proteinExistence type="predicted"/>
<dbReference type="Proteomes" id="UP000251647">
    <property type="component" value="Unassembled WGS sequence"/>
</dbReference>
<dbReference type="RefSeq" id="WP_036764650.1">
    <property type="nucleotide sequence ID" value="NZ_CP018297.1"/>
</dbReference>
<reference evidence="1 2" key="1">
    <citation type="submission" date="2018-06" db="EMBL/GenBank/DDBJ databases">
        <authorList>
            <consortium name="Pathogen Informatics"/>
            <person name="Doyle S."/>
        </authorList>
    </citation>
    <scope>NUCLEOTIDE SEQUENCE [LARGE SCALE GENOMIC DNA]</scope>
    <source>
        <strain evidence="1 2">NCTC11647</strain>
    </source>
</reference>
<dbReference type="OrthoDB" id="6309052at2"/>
<organism evidence="1 2">
    <name type="scientific">Photobacterium damselae</name>
    <dbReference type="NCBI Taxonomy" id="38293"/>
    <lineage>
        <taxon>Bacteria</taxon>
        <taxon>Pseudomonadati</taxon>
        <taxon>Pseudomonadota</taxon>
        <taxon>Gammaproteobacteria</taxon>
        <taxon>Vibrionales</taxon>
        <taxon>Vibrionaceae</taxon>
        <taxon>Photobacterium</taxon>
    </lineage>
</organism>
<dbReference type="EMBL" id="UATL01000007">
    <property type="protein sequence ID" value="SPY45876.1"/>
    <property type="molecule type" value="Genomic_DNA"/>
</dbReference>
<protein>
    <submittedName>
        <fullName evidence="1">Uncharacterized protein</fullName>
    </submittedName>
</protein>
<dbReference type="AlphaFoldDB" id="A0A2T3Q9Y2"/>
<accession>A0A2T3Q9Y2</accession>
<dbReference type="GeneID" id="93399211"/>